<keyword evidence="3 5" id="KW-0687">Ribonucleoprotein</keyword>
<dbReference type="GO" id="GO:0006412">
    <property type="term" value="P:translation"/>
    <property type="evidence" value="ECO:0007669"/>
    <property type="project" value="UniProtKB-UniRule"/>
</dbReference>
<sequence length="67" mass="7819">MPKMKSHSGAKKRFRFTASGKAKRKHSHKNHILTKKHSDRIRKLKGMTIVSEPDQRRIEIMLPNGRT</sequence>
<comment type="similarity">
    <text evidence="1 5 6">Belongs to the bacterial ribosomal protein bL35 family.</text>
</comment>
<dbReference type="InterPro" id="IPR001706">
    <property type="entry name" value="Ribosomal_bL35"/>
</dbReference>
<keyword evidence="2 5" id="KW-0689">Ribosomal protein</keyword>
<evidence type="ECO:0000256" key="3">
    <source>
        <dbReference type="ARBA" id="ARBA00023274"/>
    </source>
</evidence>
<evidence type="ECO:0000313" key="8">
    <source>
        <dbReference type="EMBL" id="SFD47090.1"/>
    </source>
</evidence>
<dbReference type="STRING" id="54.SAMN02745121_00104"/>
<dbReference type="PROSITE" id="PS00936">
    <property type="entry name" value="RIBOSOMAL_L35"/>
    <property type="match status" value="1"/>
</dbReference>
<dbReference type="EMBL" id="FOMX01000002">
    <property type="protein sequence ID" value="SFD47090.1"/>
    <property type="molecule type" value="Genomic_DNA"/>
</dbReference>
<evidence type="ECO:0000256" key="5">
    <source>
        <dbReference type="HAMAP-Rule" id="MF_00514"/>
    </source>
</evidence>
<evidence type="ECO:0000256" key="6">
    <source>
        <dbReference type="RuleBase" id="RU000568"/>
    </source>
</evidence>
<dbReference type="InterPro" id="IPR018265">
    <property type="entry name" value="Ribosomal_bL35_CS"/>
</dbReference>
<name>A0A1I1SVP6_9BACT</name>
<reference evidence="9" key="1">
    <citation type="submission" date="2016-10" db="EMBL/GenBank/DDBJ databases">
        <authorList>
            <person name="Varghese N."/>
            <person name="Submissions S."/>
        </authorList>
    </citation>
    <scope>NUCLEOTIDE SEQUENCE [LARGE SCALE GENOMIC DNA]</scope>
    <source>
        <strain evidence="9">ATCC 25963</strain>
    </source>
</reference>
<accession>A0A1I1SVP6</accession>
<evidence type="ECO:0000256" key="1">
    <source>
        <dbReference type="ARBA" id="ARBA00006598"/>
    </source>
</evidence>
<dbReference type="Proteomes" id="UP000199400">
    <property type="component" value="Unassembled WGS sequence"/>
</dbReference>
<evidence type="ECO:0000313" key="9">
    <source>
        <dbReference type="Proteomes" id="UP000199400"/>
    </source>
</evidence>
<dbReference type="SUPFAM" id="SSF143034">
    <property type="entry name" value="L35p-like"/>
    <property type="match status" value="1"/>
</dbReference>
<dbReference type="PANTHER" id="PTHR33343">
    <property type="entry name" value="54S RIBOSOMAL PROTEIN BL35M"/>
    <property type="match status" value="1"/>
</dbReference>
<organism evidence="8 9">
    <name type="scientific">Nannocystis exedens</name>
    <dbReference type="NCBI Taxonomy" id="54"/>
    <lineage>
        <taxon>Bacteria</taxon>
        <taxon>Pseudomonadati</taxon>
        <taxon>Myxococcota</taxon>
        <taxon>Polyangia</taxon>
        <taxon>Nannocystales</taxon>
        <taxon>Nannocystaceae</taxon>
        <taxon>Nannocystis</taxon>
    </lineage>
</organism>
<proteinExistence type="inferred from homology"/>
<dbReference type="InterPro" id="IPR037229">
    <property type="entry name" value="Ribosomal_bL35_sf"/>
</dbReference>
<evidence type="ECO:0000256" key="4">
    <source>
        <dbReference type="ARBA" id="ARBA00071664"/>
    </source>
</evidence>
<dbReference type="OrthoDB" id="9804851at2"/>
<dbReference type="InterPro" id="IPR021137">
    <property type="entry name" value="Ribosomal_bL35-like"/>
</dbReference>
<dbReference type="GO" id="GO:0003735">
    <property type="term" value="F:structural constituent of ribosome"/>
    <property type="evidence" value="ECO:0007669"/>
    <property type="project" value="InterPro"/>
</dbReference>
<dbReference type="NCBIfam" id="TIGR00001">
    <property type="entry name" value="rpmI_bact"/>
    <property type="match status" value="1"/>
</dbReference>
<dbReference type="HAMAP" id="MF_00514">
    <property type="entry name" value="Ribosomal_bL35"/>
    <property type="match status" value="1"/>
</dbReference>
<gene>
    <name evidence="5" type="primary">rpmI</name>
    <name evidence="8" type="ORF">SAMN02745121_00104</name>
</gene>
<evidence type="ECO:0000256" key="2">
    <source>
        <dbReference type="ARBA" id="ARBA00022980"/>
    </source>
</evidence>
<dbReference type="AlphaFoldDB" id="A0A1I1SVP6"/>
<dbReference type="PRINTS" id="PR00064">
    <property type="entry name" value="RIBOSOMALL35"/>
</dbReference>
<dbReference type="Pfam" id="PF01632">
    <property type="entry name" value="Ribosomal_L35p"/>
    <property type="match status" value="1"/>
</dbReference>
<feature type="region of interest" description="Disordered" evidence="7">
    <location>
        <begin position="1"/>
        <end position="34"/>
    </location>
</feature>
<dbReference type="GO" id="GO:0022625">
    <property type="term" value="C:cytosolic large ribosomal subunit"/>
    <property type="evidence" value="ECO:0007669"/>
    <property type="project" value="TreeGrafter"/>
</dbReference>
<dbReference type="FunFam" id="4.10.410.60:FF:000001">
    <property type="entry name" value="50S ribosomal protein L35"/>
    <property type="match status" value="1"/>
</dbReference>
<keyword evidence="9" id="KW-1185">Reference proteome</keyword>
<dbReference type="RefSeq" id="WP_096333201.1">
    <property type="nucleotide sequence ID" value="NZ_FOMX01000002.1"/>
</dbReference>
<dbReference type="PANTHER" id="PTHR33343:SF1">
    <property type="entry name" value="LARGE RIBOSOMAL SUBUNIT PROTEIN BL35M"/>
    <property type="match status" value="1"/>
</dbReference>
<evidence type="ECO:0000256" key="7">
    <source>
        <dbReference type="SAM" id="MobiDB-lite"/>
    </source>
</evidence>
<dbReference type="Gene3D" id="4.10.410.60">
    <property type="match status" value="1"/>
</dbReference>
<protein>
    <recommendedName>
        <fullName evidence="4 5">Large ribosomal subunit protein bL35</fullName>
    </recommendedName>
</protein>